<keyword evidence="1 7" id="KW-0853">WD repeat</keyword>
<dbReference type="PROSITE" id="PS00108">
    <property type="entry name" value="PROTEIN_KINASE_ST"/>
    <property type="match status" value="1"/>
</dbReference>
<dbReference type="KEGG" id="ccos:Pan44_10470"/>
<keyword evidence="5 11" id="KW-0418">Kinase</keyword>
<evidence type="ECO:0000313" key="12">
    <source>
        <dbReference type="Proteomes" id="UP000315700"/>
    </source>
</evidence>
<evidence type="ECO:0000256" key="5">
    <source>
        <dbReference type="ARBA" id="ARBA00022777"/>
    </source>
</evidence>
<dbReference type="InParanoid" id="A0A517SA79"/>
<accession>A0A517SA79</accession>
<dbReference type="InterPro" id="IPR000719">
    <property type="entry name" value="Prot_kinase_dom"/>
</dbReference>
<dbReference type="EC" id="2.7.11.1" evidence="11"/>
<keyword evidence="6 8" id="KW-0067">ATP-binding</keyword>
<evidence type="ECO:0000256" key="8">
    <source>
        <dbReference type="PROSITE-ProRule" id="PRU10141"/>
    </source>
</evidence>
<evidence type="ECO:0000256" key="4">
    <source>
        <dbReference type="ARBA" id="ARBA00022741"/>
    </source>
</evidence>
<dbReference type="InterPro" id="IPR015943">
    <property type="entry name" value="WD40/YVTN_repeat-like_dom_sf"/>
</dbReference>
<feature type="repeat" description="WD" evidence="7">
    <location>
        <begin position="1033"/>
        <end position="1074"/>
    </location>
</feature>
<dbReference type="PROSITE" id="PS50294">
    <property type="entry name" value="WD_REPEATS_REGION"/>
    <property type="match status" value="4"/>
</dbReference>
<dbReference type="InterPro" id="IPR001680">
    <property type="entry name" value="WD40_rpt"/>
</dbReference>
<feature type="repeat" description="WD" evidence="7">
    <location>
        <begin position="910"/>
        <end position="951"/>
    </location>
</feature>
<dbReference type="PROSITE" id="PS00107">
    <property type="entry name" value="PROTEIN_KINASE_ATP"/>
    <property type="match status" value="1"/>
</dbReference>
<dbReference type="InterPro" id="IPR011009">
    <property type="entry name" value="Kinase-like_dom_sf"/>
</dbReference>
<dbReference type="Gene3D" id="3.30.200.20">
    <property type="entry name" value="Phosphorylase Kinase, domain 1"/>
    <property type="match status" value="1"/>
</dbReference>
<dbReference type="RefSeq" id="WP_197453866.1">
    <property type="nucleotide sequence ID" value="NZ_CP036271.1"/>
</dbReference>
<dbReference type="Gene3D" id="1.10.510.10">
    <property type="entry name" value="Transferase(Phosphotransferase) domain 1"/>
    <property type="match status" value="1"/>
</dbReference>
<evidence type="ECO:0000259" key="10">
    <source>
        <dbReference type="PROSITE" id="PS50011"/>
    </source>
</evidence>
<dbReference type="GO" id="GO:0005524">
    <property type="term" value="F:ATP binding"/>
    <property type="evidence" value="ECO:0007669"/>
    <property type="project" value="UniProtKB-UniRule"/>
</dbReference>
<dbReference type="AlphaFoldDB" id="A0A517SA79"/>
<feature type="domain" description="Protein kinase" evidence="10">
    <location>
        <begin position="1"/>
        <end position="258"/>
    </location>
</feature>
<dbReference type="GO" id="GO:0004674">
    <property type="term" value="F:protein serine/threonine kinase activity"/>
    <property type="evidence" value="ECO:0007669"/>
    <property type="project" value="UniProtKB-EC"/>
</dbReference>
<evidence type="ECO:0000256" key="9">
    <source>
        <dbReference type="SAM" id="MobiDB-lite"/>
    </source>
</evidence>
<feature type="repeat" description="WD" evidence="7">
    <location>
        <begin position="868"/>
        <end position="909"/>
    </location>
</feature>
<evidence type="ECO:0000256" key="6">
    <source>
        <dbReference type="ARBA" id="ARBA00022840"/>
    </source>
</evidence>
<dbReference type="InterPro" id="IPR017441">
    <property type="entry name" value="Protein_kinase_ATP_BS"/>
</dbReference>
<feature type="repeat" description="WD" evidence="7">
    <location>
        <begin position="826"/>
        <end position="867"/>
    </location>
</feature>
<dbReference type="Proteomes" id="UP000315700">
    <property type="component" value="Chromosome"/>
</dbReference>
<dbReference type="Pfam" id="PF00400">
    <property type="entry name" value="WD40"/>
    <property type="match status" value="4"/>
</dbReference>
<proteinExistence type="predicted"/>
<organism evidence="11 12">
    <name type="scientific">Caulifigura coniformis</name>
    <dbReference type="NCBI Taxonomy" id="2527983"/>
    <lineage>
        <taxon>Bacteria</taxon>
        <taxon>Pseudomonadati</taxon>
        <taxon>Planctomycetota</taxon>
        <taxon>Planctomycetia</taxon>
        <taxon>Planctomycetales</taxon>
        <taxon>Planctomycetaceae</taxon>
        <taxon>Caulifigura</taxon>
    </lineage>
</organism>
<dbReference type="SUPFAM" id="SSF56112">
    <property type="entry name" value="Protein kinase-like (PK-like)"/>
    <property type="match status" value="1"/>
</dbReference>
<feature type="region of interest" description="Disordered" evidence="9">
    <location>
        <begin position="577"/>
        <end position="602"/>
    </location>
</feature>
<keyword evidence="4 8" id="KW-0547">Nucleotide-binding</keyword>
<dbReference type="SMART" id="SM00320">
    <property type="entry name" value="WD40"/>
    <property type="match status" value="7"/>
</dbReference>
<sequence length="1116" mass="122163">MEKLLGQGAMGDVYLAEDTQLSRKVALKIPKLDTSDSDERLERFYREARLAATVRNPYLCPVYDVGEIAGVHYIAMAFIDGKPLSEVIKSSGRQKERAALILIRKVAVALNEAHAAGIVHRDLKPANIMIDARGEPVVMDFGLAFQADENRERLTESGTILGSPAYMSPEQLDGSLKVTPVSDQFSLGVVLYELLTAELPFRGSISAIANQIINGAPPSPSKLRPDLDLKTEQLCLKLLAKRPLSRFASMQDVAQAVATALKVEPSSSASASREADAVDDAPASCTSIQQQVERLVSWGELVSALEVLEAEGVKLTGKQAEWARKKRSEIRSQIERWEQEIPAQCNLGRQLISKFDYSEAVNVLSAVPVGVRDAELTSLLSVAKQKADEVEQLLKDLERVFRTGTDDELSWLVKRFLQLKPGHQQMKALAEDLKRYGPERVIQKRSKQKNFLDPAGRIWEPTHCLYYAVGVAAACTLLYLATIIFQTPTGTVAIEVFDPTISIDFAQQRISSANSGQSVSLKAGEKHMLAVRLGGELVPDWVQDLSVERNEIKRVSARMVDGNVELTINSERKIFQSRSKPDPLATASTSTNPFAAGLQAPPQTIPPTVTIVAKTETSKPAVVAQAAAPAGDFIVDLDFRKSAEGMSIADQHFILEEHKNSEFRYLGKKLGWWYAPFHQALWRDENNNLRSFAVEFDVRIAAPKKGEFAVEFGRLGDDTISLCFNQLGQLRLVWAGQDLVPPTASPQLKPVDQFNTVRMEVRNRTITVAVNNARLFEKKLDRLAGRHVNPWLHVEEFPFDVRLQRFRLERLGTPELRQFDGAIRRFEGHTDVIRGVAFLPSGKQALSVSNDSTFKLWDVSTGSLLHDFPGHTAAATCLSLSADGKRAMTGCDDGIVRLWDLEARQLIKALKGHSDAVSSVLISKEGLIGYSASHDGSIRRWDLKSFSKPTVLPGPGGEGTLTYSTDEKLVAASAMDGSIAIRGSKAAGSIVGNDPGPIRAMAFTPDGSKLVAAGCVSALRVWDVSNGKQIHSFEGDDAGFASLAITNDGKFVVAGCRDCTIRAWNLETGDAVVTLRAPVPVTYRMALSPDNETVLSGGDGGNRSDYALRLWHLPRL</sequence>
<dbReference type="PROSITE" id="PS50011">
    <property type="entry name" value="PROTEIN_KINASE_DOM"/>
    <property type="match status" value="1"/>
</dbReference>
<evidence type="ECO:0000256" key="3">
    <source>
        <dbReference type="ARBA" id="ARBA00022737"/>
    </source>
</evidence>
<dbReference type="CDD" id="cd14014">
    <property type="entry name" value="STKc_PknB_like"/>
    <property type="match status" value="1"/>
</dbReference>
<evidence type="ECO:0000256" key="1">
    <source>
        <dbReference type="ARBA" id="ARBA00022574"/>
    </source>
</evidence>
<keyword evidence="12" id="KW-1185">Reference proteome</keyword>
<dbReference type="PROSITE" id="PS50082">
    <property type="entry name" value="WD_REPEATS_2"/>
    <property type="match status" value="5"/>
</dbReference>
<evidence type="ECO:0000256" key="2">
    <source>
        <dbReference type="ARBA" id="ARBA00022679"/>
    </source>
</evidence>
<dbReference type="InterPro" id="IPR008271">
    <property type="entry name" value="Ser/Thr_kinase_AS"/>
</dbReference>
<dbReference type="Pfam" id="PF00069">
    <property type="entry name" value="Pkinase"/>
    <property type="match status" value="1"/>
</dbReference>
<dbReference type="SMART" id="SM00220">
    <property type="entry name" value="S_TKc"/>
    <property type="match status" value="1"/>
</dbReference>
<dbReference type="InterPro" id="IPR036322">
    <property type="entry name" value="WD40_repeat_dom_sf"/>
</dbReference>
<name>A0A517SA79_9PLAN</name>
<evidence type="ECO:0000313" key="11">
    <source>
        <dbReference type="EMBL" id="QDT53032.1"/>
    </source>
</evidence>
<feature type="binding site" evidence="8">
    <location>
        <position position="28"/>
    </location>
    <ligand>
        <name>ATP</name>
        <dbReference type="ChEBI" id="CHEBI:30616"/>
    </ligand>
</feature>
<gene>
    <name evidence="11" type="primary">prkC_4</name>
    <name evidence="11" type="ORF">Pan44_10470</name>
</gene>
<protein>
    <submittedName>
        <fullName evidence="11">Serine/threonine-protein kinase PrkC</fullName>
        <ecNumber evidence="11">2.7.11.1</ecNumber>
    </submittedName>
</protein>
<dbReference type="CDD" id="cd00200">
    <property type="entry name" value="WD40"/>
    <property type="match status" value="1"/>
</dbReference>
<keyword evidence="3" id="KW-0677">Repeat</keyword>
<keyword evidence="2 11" id="KW-0808">Transferase</keyword>
<feature type="repeat" description="WD" evidence="7">
    <location>
        <begin position="991"/>
        <end position="1032"/>
    </location>
</feature>
<dbReference type="Gene3D" id="2.130.10.10">
    <property type="entry name" value="YVTN repeat-like/Quinoprotein amine dehydrogenase"/>
    <property type="match status" value="2"/>
</dbReference>
<dbReference type="EMBL" id="CP036271">
    <property type="protein sequence ID" value="QDT53032.1"/>
    <property type="molecule type" value="Genomic_DNA"/>
</dbReference>
<dbReference type="InterPro" id="IPR019775">
    <property type="entry name" value="WD40_repeat_CS"/>
</dbReference>
<dbReference type="PANTHER" id="PTHR43289">
    <property type="entry name" value="MITOGEN-ACTIVATED PROTEIN KINASE KINASE KINASE 20-RELATED"/>
    <property type="match status" value="1"/>
</dbReference>
<dbReference type="SUPFAM" id="SSF50978">
    <property type="entry name" value="WD40 repeat-like"/>
    <property type="match status" value="1"/>
</dbReference>
<evidence type="ECO:0000256" key="7">
    <source>
        <dbReference type="PROSITE-ProRule" id="PRU00221"/>
    </source>
</evidence>
<reference evidence="11 12" key="1">
    <citation type="submission" date="2019-02" db="EMBL/GenBank/DDBJ databases">
        <title>Deep-cultivation of Planctomycetes and their phenomic and genomic characterization uncovers novel biology.</title>
        <authorList>
            <person name="Wiegand S."/>
            <person name="Jogler M."/>
            <person name="Boedeker C."/>
            <person name="Pinto D."/>
            <person name="Vollmers J."/>
            <person name="Rivas-Marin E."/>
            <person name="Kohn T."/>
            <person name="Peeters S.H."/>
            <person name="Heuer A."/>
            <person name="Rast P."/>
            <person name="Oberbeckmann S."/>
            <person name="Bunk B."/>
            <person name="Jeske O."/>
            <person name="Meyerdierks A."/>
            <person name="Storesund J.E."/>
            <person name="Kallscheuer N."/>
            <person name="Luecker S."/>
            <person name="Lage O.M."/>
            <person name="Pohl T."/>
            <person name="Merkel B.J."/>
            <person name="Hornburger P."/>
            <person name="Mueller R.-W."/>
            <person name="Bruemmer F."/>
            <person name="Labrenz M."/>
            <person name="Spormann A.M."/>
            <person name="Op den Camp H."/>
            <person name="Overmann J."/>
            <person name="Amann R."/>
            <person name="Jetten M.S.M."/>
            <person name="Mascher T."/>
            <person name="Medema M.H."/>
            <person name="Devos D.P."/>
            <person name="Kaster A.-K."/>
            <person name="Ovreas L."/>
            <person name="Rohde M."/>
            <person name="Galperin M.Y."/>
            <person name="Jogler C."/>
        </authorList>
    </citation>
    <scope>NUCLEOTIDE SEQUENCE [LARGE SCALE GENOMIC DNA]</scope>
    <source>
        <strain evidence="11 12">Pan44</strain>
    </source>
</reference>
<dbReference type="PROSITE" id="PS00678">
    <property type="entry name" value="WD_REPEATS_1"/>
    <property type="match status" value="2"/>
</dbReference>
<dbReference type="PANTHER" id="PTHR43289:SF6">
    <property type="entry name" value="SERINE_THREONINE-PROTEIN KINASE NEKL-3"/>
    <property type="match status" value="1"/>
</dbReference>